<dbReference type="WBParaSite" id="nRc.2.0.1.t22209-RA">
    <property type="protein sequence ID" value="nRc.2.0.1.t22209-RA"/>
    <property type="gene ID" value="nRc.2.0.1.g22209"/>
</dbReference>
<protein>
    <submittedName>
        <fullName evidence="2">Uncharacterized protein</fullName>
    </submittedName>
</protein>
<keyword evidence="1" id="KW-1185">Reference proteome</keyword>
<reference evidence="2" key="1">
    <citation type="submission" date="2022-11" db="UniProtKB">
        <authorList>
            <consortium name="WormBaseParasite"/>
        </authorList>
    </citation>
    <scope>IDENTIFICATION</scope>
</reference>
<evidence type="ECO:0000313" key="1">
    <source>
        <dbReference type="Proteomes" id="UP000887565"/>
    </source>
</evidence>
<sequence length="83" mass="9568">MLLKKFAEHYSSIVTTLSYVTYILGGNRWMESIPCFPVQFYYLPAFQEKQMDWSVVDKPWAGLGFQGCVLNVRVSHTQAYPIA</sequence>
<evidence type="ECO:0000313" key="2">
    <source>
        <dbReference type="WBParaSite" id="nRc.2.0.1.t22209-RA"/>
    </source>
</evidence>
<accession>A0A915J924</accession>
<proteinExistence type="predicted"/>
<dbReference type="Proteomes" id="UP000887565">
    <property type="component" value="Unplaced"/>
</dbReference>
<dbReference type="AlphaFoldDB" id="A0A915J924"/>
<name>A0A915J924_ROMCU</name>
<organism evidence="1 2">
    <name type="scientific">Romanomermis culicivorax</name>
    <name type="common">Nematode worm</name>
    <dbReference type="NCBI Taxonomy" id="13658"/>
    <lineage>
        <taxon>Eukaryota</taxon>
        <taxon>Metazoa</taxon>
        <taxon>Ecdysozoa</taxon>
        <taxon>Nematoda</taxon>
        <taxon>Enoplea</taxon>
        <taxon>Dorylaimia</taxon>
        <taxon>Mermithida</taxon>
        <taxon>Mermithoidea</taxon>
        <taxon>Mermithidae</taxon>
        <taxon>Romanomermis</taxon>
    </lineage>
</organism>